<name>A0ABW1RWA4_9LACO</name>
<reference evidence="3" key="1">
    <citation type="journal article" date="2019" name="Int. J. Syst. Evol. Microbiol.">
        <title>The Global Catalogue of Microorganisms (GCM) 10K type strain sequencing project: providing services to taxonomists for standard genome sequencing and annotation.</title>
        <authorList>
            <consortium name="The Broad Institute Genomics Platform"/>
            <consortium name="The Broad Institute Genome Sequencing Center for Infectious Disease"/>
            <person name="Wu L."/>
            <person name="Ma J."/>
        </authorList>
    </citation>
    <scope>NUCLEOTIDE SEQUENCE [LARGE SCALE GENOMIC DNA]</scope>
    <source>
        <strain evidence="3">CCM 8933</strain>
    </source>
</reference>
<evidence type="ECO:0008006" key="4">
    <source>
        <dbReference type="Google" id="ProtNLM"/>
    </source>
</evidence>
<dbReference type="EMBL" id="JBHSSC010000004">
    <property type="protein sequence ID" value="MFC6179753.1"/>
    <property type="molecule type" value="Genomic_DNA"/>
</dbReference>
<dbReference type="RefSeq" id="WP_137628311.1">
    <property type="nucleotide sequence ID" value="NZ_BJDJ01000007.1"/>
</dbReference>
<gene>
    <name evidence="2" type="ORF">ACFP5Y_00590</name>
</gene>
<sequence length="241" mass="26435">MRKLFKLAAVGVLSLSMGVAAMPSNTMNVAAKTKSAKLISSKSMKKTAYHINGGYVYSSAKLTKKNHNGKNYLRTTFYATKSATVKKTNGKKAVYYYIKNSKGSVKGWAWRGNLSKINMKALNQRKSDIKKMLAAIRMMSADHQDYALKDISSVNTTNTYESDGLSAAVYDMHFYSATLQDAKAMSAAYQIFAGRFNSVTNAQLAALNSRLNDVIRANDGDFSDPIENMAQALSNAIETLN</sequence>
<accession>A0ABW1RWA4</accession>
<keyword evidence="1" id="KW-0732">Signal</keyword>
<organism evidence="2 3">
    <name type="scientific">Lactiplantibacillus daowaiensis</name>
    <dbReference type="NCBI Taxonomy" id="2559918"/>
    <lineage>
        <taxon>Bacteria</taxon>
        <taxon>Bacillati</taxon>
        <taxon>Bacillota</taxon>
        <taxon>Bacilli</taxon>
        <taxon>Lactobacillales</taxon>
        <taxon>Lactobacillaceae</taxon>
        <taxon>Lactiplantibacillus</taxon>
    </lineage>
</organism>
<evidence type="ECO:0000256" key="1">
    <source>
        <dbReference type="SAM" id="SignalP"/>
    </source>
</evidence>
<keyword evidence="3" id="KW-1185">Reference proteome</keyword>
<evidence type="ECO:0000313" key="3">
    <source>
        <dbReference type="Proteomes" id="UP001596282"/>
    </source>
</evidence>
<proteinExistence type="predicted"/>
<feature type="chain" id="PRO_5045418041" description="D-alanyl-D-alanine carboxypeptidase" evidence="1">
    <location>
        <begin position="22"/>
        <end position="241"/>
    </location>
</feature>
<protein>
    <recommendedName>
        <fullName evidence="4">D-alanyl-D-alanine carboxypeptidase</fullName>
    </recommendedName>
</protein>
<feature type="signal peptide" evidence="1">
    <location>
        <begin position="1"/>
        <end position="21"/>
    </location>
</feature>
<dbReference type="Proteomes" id="UP001596282">
    <property type="component" value="Unassembled WGS sequence"/>
</dbReference>
<evidence type="ECO:0000313" key="2">
    <source>
        <dbReference type="EMBL" id="MFC6179753.1"/>
    </source>
</evidence>
<comment type="caution">
    <text evidence="2">The sequence shown here is derived from an EMBL/GenBank/DDBJ whole genome shotgun (WGS) entry which is preliminary data.</text>
</comment>